<feature type="compositionally biased region" description="Low complexity" evidence="1">
    <location>
        <begin position="1"/>
        <end position="12"/>
    </location>
</feature>
<dbReference type="EMBL" id="PRLM01000003">
    <property type="protein sequence ID" value="RYC74841.1"/>
    <property type="molecule type" value="Genomic_DNA"/>
</dbReference>
<gene>
    <name evidence="3" type="ORF">G3RUM_00390</name>
</gene>
<keyword evidence="4" id="KW-1185">Reference proteome</keyword>
<dbReference type="RefSeq" id="WP_129734857.1">
    <property type="nucleotide sequence ID" value="NZ_PRLM01000003.1"/>
</dbReference>
<feature type="transmembrane region" description="Helical" evidence="2">
    <location>
        <begin position="97"/>
        <end position="121"/>
    </location>
</feature>
<evidence type="ECO:0000256" key="1">
    <source>
        <dbReference type="SAM" id="MobiDB-lite"/>
    </source>
</evidence>
<proteinExistence type="predicted"/>
<sequence length="342" mass="37345">MDPSNFGSFSSGGNFGGTGATGTQNGGVASGTDTIAGPQQSAPVQAQGFVGTQATQPQMVAQPQAPGSMQFQPQVVSSSTEDVVLGGAGPKKSRRGVVVGVVIASVVLLSVLAVFVIGGMANINRERSGQKFNIFANYILYGEFDNSQSLEIGDDDQYTLRGIAFYDANRAKEFYPLAMQYWDAFKNTYSKQDEEINNKIADISDELIFLDKFANSGLISGSKLLEAYYYGGEDALMDEYSKYYSDFRQDSEVFQDFMIIQDAYVASAIQLLGLYSQEGCIVDAKEDTGCVEERQLMGNEYYDDVISVDRETFQYALNVETRLVNNVIELSTLIAEENGHEN</sequence>
<evidence type="ECO:0000313" key="4">
    <source>
        <dbReference type="Proteomes" id="UP001191019"/>
    </source>
</evidence>
<comment type="caution">
    <text evidence="3">The sequence shown here is derived from an EMBL/GenBank/DDBJ whole genome shotgun (WGS) entry which is preliminary data.</text>
</comment>
<feature type="compositionally biased region" description="Polar residues" evidence="1">
    <location>
        <begin position="31"/>
        <end position="43"/>
    </location>
</feature>
<evidence type="ECO:0000313" key="3">
    <source>
        <dbReference type="EMBL" id="RYC74841.1"/>
    </source>
</evidence>
<organism evidence="3 4">
    <name type="scientific">Candidatus Nanosyncoccus alces</name>
    <dbReference type="NCBI Taxonomy" id="2171997"/>
    <lineage>
        <taxon>Bacteria</taxon>
        <taxon>Candidatus Saccharimonadota</taxon>
        <taxon>Candidatus Nanosyncoccalia</taxon>
        <taxon>Candidatus Nanosyncoccales</taxon>
        <taxon>Candidatus Nanosyncoccaceae</taxon>
        <taxon>Candidatus Nanosyncoccus</taxon>
    </lineage>
</organism>
<keyword evidence="2" id="KW-1133">Transmembrane helix</keyword>
<keyword evidence="2" id="KW-0472">Membrane</keyword>
<feature type="compositionally biased region" description="Gly residues" evidence="1">
    <location>
        <begin position="13"/>
        <end position="29"/>
    </location>
</feature>
<reference evidence="3 4" key="1">
    <citation type="journal article" date="2018" name="bioRxiv">
        <title>Evidence of independent acquisition and adaption of ultra-small bacteria to human hosts across the highly diverse yet reduced genomes of the phylum Saccharibacteria.</title>
        <authorList>
            <person name="McLean J.S."/>
            <person name="Bor B."/>
            <person name="To T.T."/>
            <person name="Liu Q."/>
            <person name="Kearns K.A."/>
            <person name="Solden L.M."/>
            <person name="Wrighton K.C."/>
            <person name="He X."/>
            <person name="Shi W."/>
        </authorList>
    </citation>
    <scope>NUCLEOTIDE SEQUENCE [LARGE SCALE GENOMIC DNA]</scope>
    <source>
        <strain evidence="3 4">TM7_G3_2_Rum_HOT_351B</strain>
    </source>
</reference>
<evidence type="ECO:0000256" key="2">
    <source>
        <dbReference type="SAM" id="Phobius"/>
    </source>
</evidence>
<accession>A0ABY0FM01</accession>
<dbReference type="Proteomes" id="UP001191019">
    <property type="component" value="Unassembled WGS sequence"/>
</dbReference>
<protein>
    <submittedName>
        <fullName evidence="3">Uncharacterized protein</fullName>
    </submittedName>
</protein>
<name>A0ABY0FM01_9BACT</name>
<reference evidence="3 4" key="2">
    <citation type="journal article" date="2020" name="Cell Rep.">
        <title>Acquisition and Adaptation of Ultra-small Parasitic Reduced Genome Bacteria to Mammalian Hosts.</title>
        <authorList>
            <person name="McLean J.S."/>
            <person name="Bor B."/>
            <person name="Kerns K.A."/>
            <person name="Liu Q."/>
            <person name="To T.T."/>
            <person name="Solden L."/>
            <person name="Hendrickson E.L."/>
            <person name="Wrighton K."/>
            <person name="Shi W."/>
            <person name="He X."/>
        </authorList>
    </citation>
    <scope>NUCLEOTIDE SEQUENCE [LARGE SCALE GENOMIC DNA]</scope>
    <source>
        <strain evidence="3 4">TM7_G3_2_Rum_HOT_351B</strain>
    </source>
</reference>
<feature type="region of interest" description="Disordered" evidence="1">
    <location>
        <begin position="1"/>
        <end position="43"/>
    </location>
</feature>
<keyword evidence="2" id="KW-0812">Transmembrane</keyword>